<dbReference type="RefSeq" id="WP_377366823.1">
    <property type="nucleotide sequence ID" value="NZ_JAOTJD010000001.1"/>
</dbReference>
<name>A0ABW6CKS9_9CAUL</name>
<dbReference type="PROSITE" id="PS51186">
    <property type="entry name" value="GNAT"/>
    <property type="match status" value="1"/>
</dbReference>
<dbReference type="EMBL" id="JAOTJD010000001">
    <property type="protein sequence ID" value="MFD3262552.1"/>
    <property type="molecule type" value="Genomic_DNA"/>
</dbReference>
<dbReference type="Proteomes" id="UP001598130">
    <property type="component" value="Unassembled WGS sequence"/>
</dbReference>
<feature type="domain" description="N-acetyltransferase" evidence="1">
    <location>
        <begin position="114"/>
        <end position="244"/>
    </location>
</feature>
<reference evidence="2 3" key="1">
    <citation type="submission" date="2022-09" db="EMBL/GenBank/DDBJ databases">
        <title>New species of Phenylobacterium.</title>
        <authorList>
            <person name="Mieszkin S."/>
        </authorList>
    </citation>
    <scope>NUCLEOTIDE SEQUENCE [LARGE SCALE GENOMIC DNA]</scope>
    <source>
        <strain evidence="2 3">HK31-G</strain>
    </source>
</reference>
<protein>
    <recommendedName>
        <fullName evidence="1">N-acetyltransferase domain-containing protein</fullName>
    </recommendedName>
</protein>
<dbReference type="InterPro" id="IPR016181">
    <property type="entry name" value="Acyl_CoA_acyltransferase"/>
</dbReference>
<proteinExistence type="predicted"/>
<evidence type="ECO:0000259" key="1">
    <source>
        <dbReference type="PROSITE" id="PS51186"/>
    </source>
</evidence>
<dbReference type="SUPFAM" id="SSF55729">
    <property type="entry name" value="Acyl-CoA N-acyltransferases (Nat)"/>
    <property type="match status" value="1"/>
</dbReference>
<comment type="caution">
    <text evidence="2">The sequence shown here is derived from an EMBL/GenBank/DDBJ whole genome shotgun (WGS) entry which is preliminary data.</text>
</comment>
<organism evidence="2 3">
    <name type="scientific">Phenylobacterium ferrooxidans</name>
    <dbReference type="NCBI Taxonomy" id="2982689"/>
    <lineage>
        <taxon>Bacteria</taxon>
        <taxon>Pseudomonadati</taxon>
        <taxon>Pseudomonadota</taxon>
        <taxon>Alphaproteobacteria</taxon>
        <taxon>Caulobacterales</taxon>
        <taxon>Caulobacteraceae</taxon>
        <taxon>Phenylobacterium</taxon>
    </lineage>
</organism>
<dbReference type="InterPro" id="IPR000182">
    <property type="entry name" value="GNAT_dom"/>
</dbReference>
<accession>A0ABW6CKS9</accession>
<sequence>MEALEALEANIGAIFGLSETGRIVCENEPGRPAGPRLFLAGCREGVRAVLRHDVGAETARAIEALVARAAPWFDPWADPDGLEDMLALLGRDAPVESVSRSLIYRLPHALPVAADVRIITGDTGEGLRWLAGLAQTGMPPHLLEAGFLGVGDFWEPWVVALEGDTIAAMAFAARIGPRAAETGVYAFPGFRGRGLAAAVTAAWSSLPELADRPLFYSTQTTNVSSQRVAARLGLPQFGAGIRMT</sequence>
<dbReference type="Gene3D" id="3.40.630.30">
    <property type="match status" value="1"/>
</dbReference>
<evidence type="ECO:0000313" key="2">
    <source>
        <dbReference type="EMBL" id="MFD3262552.1"/>
    </source>
</evidence>
<gene>
    <name evidence="2" type="ORF">OCL97_01075</name>
</gene>
<evidence type="ECO:0000313" key="3">
    <source>
        <dbReference type="Proteomes" id="UP001598130"/>
    </source>
</evidence>
<keyword evidence="3" id="KW-1185">Reference proteome</keyword>